<gene>
    <name evidence="2" type="ORF">HID58_074677</name>
</gene>
<keyword evidence="1" id="KW-0472">Membrane</keyword>
<organism evidence="2 3">
    <name type="scientific">Brassica napus</name>
    <name type="common">Rape</name>
    <dbReference type="NCBI Taxonomy" id="3708"/>
    <lineage>
        <taxon>Eukaryota</taxon>
        <taxon>Viridiplantae</taxon>
        <taxon>Streptophyta</taxon>
        <taxon>Embryophyta</taxon>
        <taxon>Tracheophyta</taxon>
        <taxon>Spermatophyta</taxon>
        <taxon>Magnoliopsida</taxon>
        <taxon>eudicotyledons</taxon>
        <taxon>Gunneridae</taxon>
        <taxon>Pentapetalae</taxon>
        <taxon>rosids</taxon>
        <taxon>malvids</taxon>
        <taxon>Brassicales</taxon>
        <taxon>Brassicaceae</taxon>
        <taxon>Brassiceae</taxon>
        <taxon>Brassica</taxon>
    </lineage>
</organism>
<keyword evidence="3" id="KW-1185">Reference proteome</keyword>
<evidence type="ECO:0000313" key="3">
    <source>
        <dbReference type="Proteomes" id="UP000824890"/>
    </source>
</evidence>
<name>A0ABQ7YHJ5_BRANA</name>
<accession>A0ABQ7YHJ5</accession>
<sequence>MQGSMKARHKVIAALIITYLWVQIAILHGLEWPRINGRVQLMVPPSLFGMGTTAHHKKHVKEFYSDTKNQLGYNPKTTQEATAITSKPQGASRDRCEDLNESPLQLLQAQEAQARPAESSMWILSFGLRVSPLQLLQAQEAQERPGESSMRILSFGLWVLLNLLIPLILSLAKILPLRIPGSSTGIWGMSGSITLYADVPGFSIKLLANFDQSPPWGQHLILIMEKK</sequence>
<protein>
    <submittedName>
        <fullName evidence="2">Uncharacterized protein</fullName>
    </submittedName>
</protein>
<reference evidence="2 3" key="1">
    <citation type="submission" date="2021-05" db="EMBL/GenBank/DDBJ databases">
        <title>Genome Assembly of Synthetic Allotetraploid Brassica napus Reveals Homoeologous Exchanges between Subgenomes.</title>
        <authorList>
            <person name="Davis J.T."/>
        </authorList>
    </citation>
    <scope>NUCLEOTIDE SEQUENCE [LARGE SCALE GENOMIC DNA]</scope>
    <source>
        <strain evidence="3">cv. Da-Ae</strain>
        <tissue evidence="2">Seedling</tissue>
    </source>
</reference>
<evidence type="ECO:0000313" key="2">
    <source>
        <dbReference type="EMBL" id="KAH0867655.1"/>
    </source>
</evidence>
<dbReference type="EMBL" id="JAGKQM010000017">
    <property type="protein sequence ID" value="KAH0867655.1"/>
    <property type="molecule type" value="Genomic_DNA"/>
</dbReference>
<comment type="caution">
    <text evidence="2">The sequence shown here is derived from an EMBL/GenBank/DDBJ whole genome shotgun (WGS) entry which is preliminary data.</text>
</comment>
<keyword evidence="1" id="KW-0812">Transmembrane</keyword>
<keyword evidence="1" id="KW-1133">Transmembrane helix</keyword>
<feature type="transmembrane region" description="Helical" evidence="1">
    <location>
        <begin position="152"/>
        <end position="172"/>
    </location>
</feature>
<feature type="transmembrane region" description="Helical" evidence="1">
    <location>
        <begin position="12"/>
        <end position="30"/>
    </location>
</feature>
<dbReference type="Proteomes" id="UP000824890">
    <property type="component" value="Unassembled WGS sequence"/>
</dbReference>
<evidence type="ECO:0000256" key="1">
    <source>
        <dbReference type="SAM" id="Phobius"/>
    </source>
</evidence>
<proteinExistence type="predicted"/>